<keyword evidence="6 10" id="KW-1133">Transmembrane helix</keyword>
<evidence type="ECO:0000313" key="11">
    <source>
        <dbReference type="EMBL" id="PUU80492.1"/>
    </source>
</evidence>
<dbReference type="OrthoDB" id="889336at2759"/>
<keyword evidence="7" id="KW-0175">Coiled coil</keyword>
<dbReference type="STRING" id="42251.A0A2T6ZYC7"/>
<dbReference type="GO" id="GO:0033617">
    <property type="term" value="P:mitochondrial respiratory chain complex IV assembly"/>
    <property type="evidence" value="ECO:0007669"/>
    <property type="project" value="TreeGrafter"/>
</dbReference>
<dbReference type="PANTHER" id="PTHR14360:SF1">
    <property type="entry name" value="PROTEIN FMP32, MITOCHONDRIAL"/>
    <property type="match status" value="1"/>
</dbReference>
<sequence length="242" mass="28053">MLQQRIIRIPSSISHIRRGLITRAHIPPLQCAARIPLSIPPQLPIDRRRIQAREFHANVRKLKDHHFDTLKFVQRLQEEGFSEEQSVALMRAMSDVIEESIQNLTRTMVLKEDQEKITYNQKVDFSKLRSELTNVHASELKPLRTDQERLTSEISRLNARLREEIQRAQSSVRLDLNLEKGRIREESSVHELKIKETDTRIEKEVGDLRGVLEGVKFSTLQWLIGVCTGTAALLLGVWRLLM</sequence>
<dbReference type="AlphaFoldDB" id="A0A2T6ZYC7"/>
<keyword evidence="12" id="KW-1185">Reference proteome</keyword>
<evidence type="ECO:0000256" key="4">
    <source>
        <dbReference type="ARBA" id="ARBA00022692"/>
    </source>
</evidence>
<evidence type="ECO:0008006" key="13">
    <source>
        <dbReference type="Google" id="ProtNLM"/>
    </source>
</evidence>
<evidence type="ECO:0000256" key="9">
    <source>
        <dbReference type="ARBA" id="ARBA00023136"/>
    </source>
</evidence>
<accession>A0A2T6ZYC7</accession>
<evidence type="ECO:0000256" key="8">
    <source>
        <dbReference type="ARBA" id="ARBA00023128"/>
    </source>
</evidence>
<name>A0A2T6ZYC7_TUBBO</name>
<evidence type="ECO:0000256" key="10">
    <source>
        <dbReference type="SAM" id="Phobius"/>
    </source>
</evidence>
<comment type="similarity">
    <text evidence="3">Belongs to the CCDC90 family.</text>
</comment>
<keyword evidence="9 10" id="KW-0472">Membrane</keyword>
<dbReference type="EMBL" id="NESQ01000063">
    <property type="protein sequence ID" value="PUU80492.1"/>
    <property type="molecule type" value="Genomic_DNA"/>
</dbReference>
<protein>
    <recommendedName>
        <fullName evidence="13">DUF1640-domain-containing protein</fullName>
    </recommendedName>
</protein>
<dbReference type="InterPro" id="IPR024461">
    <property type="entry name" value="CCDC90-like"/>
</dbReference>
<keyword evidence="5" id="KW-0809">Transit peptide</keyword>
<evidence type="ECO:0000256" key="2">
    <source>
        <dbReference type="ARBA" id="ARBA00004173"/>
    </source>
</evidence>
<dbReference type="Proteomes" id="UP000244722">
    <property type="component" value="Unassembled WGS sequence"/>
</dbReference>
<feature type="transmembrane region" description="Helical" evidence="10">
    <location>
        <begin position="222"/>
        <end position="241"/>
    </location>
</feature>
<evidence type="ECO:0000256" key="7">
    <source>
        <dbReference type="ARBA" id="ARBA00023054"/>
    </source>
</evidence>
<dbReference type="FunFam" id="1.20.5.340:FF:000018">
    <property type="entry name" value="Mitochondrial protein FMP32"/>
    <property type="match status" value="1"/>
</dbReference>
<evidence type="ECO:0000256" key="6">
    <source>
        <dbReference type="ARBA" id="ARBA00022989"/>
    </source>
</evidence>
<evidence type="ECO:0000256" key="1">
    <source>
        <dbReference type="ARBA" id="ARBA00004167"/>
    </source>
</evidence>
<comment type="subcellular location">
    <subcellularLocation>
        <location evidence="1">Membrane</location>
        <topology evidence="1">Single-pass membrane protein</topology>
    </subcellularLocation>
    <subcellularLocation>
        <location evidence="2">Mitochondrion</location>
    </subcellularLocation>
</comment>
<keyword evidence="8" id="KW-0496">Mitochondrion</keyword>
<keyword evidence="4 10" id="KW-0812">Transmembrane</keyword>
<comment type="caution">
    <text evidence="11">The sequence shown here is derived from an EMBL/GenBank/DDBJ whole genome shotgun (WGS) entry which is preliminary data.</text>
</comment>
<dbReference type="PANTHER" id="PTHR14360">
    <property type="entry name" value="PROTEIN FMP32, MITOCHONDRIAL"/>
    <property type="match status" value="1"/>
</dbReference>
<evidence type="ECO:0000256" key="5">
    <source>
        <dbReference type="ARBA" id="ARBA00022946"/>
    </source>
</evidence>
<organism evidence="11 12">
    <name type="scientific">Tuber borchii</name>
    <name type="common">White truffle</name>
    <dbReference type="NCBI Taxonomy" id="42251"/>
    <lineage>
        <taxon>Eukaryota</taxon>
        <taxon>Fungi</taxon>
        <taxon>Dikarya</taxon>
        <taxon>Ascomycota</taxon>
        <taxon>Pezizomycotina</taxon>
        <taxon>Pezizomycetes</taxon>
        <taxon>Pezizales</taxon>
        <taxon>Tuberaceae</taxon>
        <taxon>Tuber</taxon>
    </lineage>
</organism>
<gene>
    <name evidence="11" type="ORF">B9Z19DRAFT_1079303</name>
</gene>
<dbReference type="Gene3D" id="1.20.5.340">
    <property type="match status" value="1"/>
</dbReference>
<evidence type="ECO:0000256" key="3">
    <source>
        <dbReference type="ARBA" id="ARBA00007224"/>
    </source>
</evidence>
<evidence type="ECO:0000313" key="12">
    <source>
        <dbReference type="Proteomes" id="UP000244722"/>
    </source>
</evidence>
<dbReference type="GO" id="GO:0005739">
    <property type="term" value="C:mitochondrion"/>
    <property type="evidence" value="ECO:0007669"/>
    <property type="project" value="UniProtKB-SubCell"/>
</dbReference>
<reference evidence="11 12" key="1">
    <citation type="submission" date="2017-04" db="EMBL/GenBank/DDBJ databases">
        <title>Draft genome sequence of Tuber borchii Vittad., a whitish edible truffle.</title>
        <authorList>
            <consortium name="DOE Joint Genome Institute"/>
            <person name="Murat C."/>
            <person name="Kuo A."/>
            <person name="Barry K.W."/>
            <person name="Clum A."/>
            <person name="Dockter R.B."/>
            <person name="Fauchery L."/>
            <person name="Iotti M."/>
            <person name="Kohler A."/>
            <person name="Labutti K."/>
            <person name="Lindquist E.A."/>
            <person name="Lipzen A."/>
            <person name="Ohm R.A."/>
            <person name="Wang M."/>
            <person name="Grigoriev I.V."/>
            <person name="Zambonelli A."/>
            <person name="Martin F.M."/>
        </authorList>
    </citation>
    <scope>NUCLEOTIDE SEQUENCE [LARGE SCALE GENOMIC DNA]</scope>
    <source>
        <strain evidence="11 12">Tbo3840</strain>
    </source>
</reference>
<dbReference type="Pfam" id="PF07798">
    <property type="entry name" value="CCDC90-like"/>
    <property type="match status" value="1"/>
</dbReference>
<proteinExistence type="inferred from homology"/>
<dbReference type="GO" id="GO:0016020">
    <property type="term" value="C:membrane"/>
    <property type="evidence" value="ECO:0007669"/>
    <property type="project" value="UniProtKB-SubCell"/>
</dbReference>